<keyword evidence="3" id="KW-1185">Reference proteome</keyword>
<dbReference type="EMBL" id="KZ993903">
    <property type="protein sequence ID" value="RKO94416.1"/>
    <property type="molecule type" value="Genomic_DNA"/>
</dbReference>
<sequence length="56" mass="6180">MAQYHQKRHRPPPPTPLAFSINRGDGVAIYDNHLTALGHTGGTSPERLEQPHNCPP</sequence>
<organism evidence="2 3">
    <name type="scientific">Blyttiomyces helicus</name>
    <dbReference type="NCBI Taxonomy" id="388810"/>
    <lineage>
        <taxon>Eukaryota</taxon>
        <taxon>Fungi</taxon>
        <taxon>Fungi incertae sedis</taxon>
        <taxon>Chytridiomycota</taxon>
        <taxon>Chytridiomycota incertae sedis</taxon>
        <taxon>Chytridiomycetes</taxon>
        <taxon>Chytridiomycetes incertae sedis</taxon>
        <taxon>Blyttiomyces</taxon>
    </lineage>
</organism>
<reference evidence="3" key="1">
    <citation type="journal article" date="2018" name="Nat. Microbiol.">
        <title>Leveraging single-cell genomics to expand the fungal tree of life.</title>
        <authorList>
            <person name="Ahrendt S.R."/>
            <person name="Quandt C.A."/>
            <person name="Ciobanu D."/>
            <person name="Clum A."/>
            <person name="Salamov A."/>
            <person name="Andreopoulos B."/>
            <person name="Cheng J.F."/>
            <person name="Woyke T."/>
            <person name="Pelin A."/>
            <person name="Henrissat B."/>
            <person name="Reynolds N.K."/>
            <person name="Benny G.L."/>
            <person name="Smith M.E."/>
            <person name="James T.Y."/>
            <person name="Grigoriev I.V."/>
        </authorList>
    </citation>
    <scope>NUCLEOTIDE SEQUENCE [LARGE SCALE GENOMIC DNA]</scope>
</reference>
<feature type="region of interest" description="Disordered" evidence="1">
    <location>
        <begin position="35"/>
        <end position="56"/>
    </location>
</feature>
<dbReference type="AlphaFoldDB" id="A0A4P9WTL6"/>
<protein>
    <submittedName>
        <fullName evidence="2">Uncharacterized protein</fullName>
    </submittedName>
</protein>
<proteinExistence type="predicted"/>
<feature type="region of interest" description="Disordered" evidence="1">
    <location>
        <begin position="1"/>
        <end position="22"/>
    </location>
</feature>
<evidence type="ECO:0000313" key="3">
    <source>
        <dbReference type="Proteomes" id="UP000269721"/>
    </source>
</evidence>
<evidence type="ECO:0000256" key="1">
    <source>
        <dbReference type="SAM" id="MobiDB-lite"/>
    </source>
</evidence>
<dbReference type="Proteomes" id="UP000269721">
    <property type="component" value="Unassembled WGS sequence"/>
</dbReference>
<name>A0A4P9WTL6_9FUNG</name>
<gene>
    <name evidence="2" type="ORF">BDK51DRAFT_43432</name>
</gene>
<feature type="compositionally biased region" description="Basic residues" evidence="1">
    <location>
        <begin position="1"/>
        <end position="11"/>
    </location>
</feature>
<accession>A0A4P9WTL6</accession>
<evidence type="ECO:0000313" key="2">
    <source>
        <dbReference type="EMBL" id="RKO94416.1"/>
    </source>
</evidence>